<dbReference type="InterPro" id="IPR050851">
    <property type="entry name" value="mRNA_Cap_2O-Ribose_MeTrfase"/>
</dbReference>
<evidence type="ECO:0000313" key="13">
    <source>
        <dbReference type="EMBL" id="VDI11240.1"/>
    </source>
</evidence>
<evidence type="ECO:0000256" key="9">
    <source>
        <dbReference type="SAM" id="MobiDB-lite"/>
    </source>
</evidence>
<keyword evidence="4 8" id="KW-0489">Methyltransferase</keyword>
<dbReference type="Pfam" id="PF01585">
    <property type="entry name" value="G-patch"/>
    <property type="match status" value="1"/>
</dbReference>
<dbReference type="GO" id="GO:0004483">
    <property type="term" value="F:methyltransferase cap1 activity"/>
    <property type="evidence" value="ECO:0007669"/>
    <property type="project" value="UniProtKB-UniRule"/>
</dbReference>
<dbReference type="SMART" id="SM00443">
    <property type="entry name" value="G_patch"/>
    <property type="match status" value="1"/>
</dbReference>
<dbReference type="GO" id="GO:0016556">
    <property type="term" value="P:mRNA modification"/>
    <property type="evidence" value="ECO:0007669"/>
    <property type="project" value="UniProtKB-UniRule"/>
</dbReference>
<feature type="compositionally biased region" description="Basic residues" evidence="9">
    <location>
        <begin position="301"/>
        <end position="311"/>
    </location>
</feature>
<gene>
    <name evidence="13" type="ORF">MGAL_10B087191</name>
</gene>
<evidence type="ECO:0000256" key="8">
    <source>
        <dbReference type="RuleBase" id="RU368012"/>
    </source>
</evidence>
<dbReference type="EC" id="2.1.1.57" evidence="2 8"/>
<dbReference type="InterPro" id="IPR000467">
    <property type="entry name" value="G_patch_dom"/>
</dbReference>
<evidence type="ECO:0000256" key="6">
    <source>
        <dbReference type="ARBA" id="ARBA00022691"/>
    </source>
</evidence>
<dbReference type="PANTHER" id="PTHR16121:SF0">
    <property type="entry name" value="CAP-SPECIFIC MRNA (NUCLEOSIDE-2'-O-)-METHYLTRANSFERASE 1"/>
    <property type="match status" value="1"/>
</dbReference>
<dbReference type="GO" id="GO:0005737">
    <property type="term" value="C:cytoplasm"/>
    <property type="evidence" value="ECO:0007669"/>
    <property type="project" value="TreeGrafter"/>
</dbReference>
<dbReference type="GO" id="GO:0003676">
    <property type="term" value="F:nucleic acid binding"/>
    <property type="evidence" value="ECO:0007669"/>
    <property type="project" value="UniProtKB-UniRule"/>
</dbReference>
<name>A0A8B6CYU9_MYTGA</name>
<comment type="caution">
    <text evidence="13">The sequence shown here is derived from an EMBL/GenBank/DDBJ whole genome shotgun (WGS) entry which is preliminary data.</text>
</comment>
<keyword evidence="8 13" id="KW-0808">Transferase</keyword>
<evidence type="ECO:0000256" key="7">
    <source>
        <dbReference type="ARBA" id="ARBA00049042"/>
    </source>
</evidence>
<evidence type="ECO:0000256" key="4">
    <source>
        <dbReference type="ARBA" id="ARBA00022603"/>
    </source>
</evidence>
<evidence type="ECO:0000256" key="2">
    <source>
        <dbReference type="ARBA" id="ARBA00011923"/>
    </source>
</evidence>
<comment type="function">
    <text evidence="8">S-adenosyl-L-methionine-dependent methyltransferase that mediates RNA cap1 2'-O-ribose methylation to the 5'-cap structure of RNAs. Methylates the ribose of the first nucleotide of a m(7)GpppG-capped mRNA to produce m(7)GpppNmp (cap1).</text>
</comment>
<evidence type="ECO:0000256" key="1">
    <source>
        <dbReference type="ARBA" id="ARBA00002664"/>
    </source>
</evidence>
<dbReference type="InterPro" id="IPR001202">
    <property type="entry name" value="WW_dom"/>
</dbReference>
<feature type="domain" description="G-patch" evidence="11">
    <location>
        <begin position="358"/>
        <end position="404"/>
    </location>
</feature>
<dbReference type="InterPro" id="IPR002877">
    <property type="entry name" value="RNA_MeTrfase_FtsJ_dom"/>
</dbReference>
<dbReference type="PROSITE" id="PS50174">
    <property type="entry name" value="G_PATCH"/>
    <property type="match status" value="1"/>
</dbReference>
<comment type="catalytic activity">
    <reaction evidence="7 8">
        <text>a 5'-end (N(7)-methyl 5'-triphosphoguanosine)-ribonucleoside in mRNA + S-adenosyl-L-methionine = a 5'-end (N(7)-methyl 5'-triphosphoguanosine)-(2'-O-methyl-ribonucleoside) in mRNA + S-adenosyl-L-homocysteine + H(+)</text>
        <dbReference type="Rhea" id="RHEA:67020"/>
        <dbReference type="Rhea" id="RHEA-COMP:17167"/>
        <dbReference type="Rhea" id="RHEA-COMP:17168"/>
        <dbReference type="ChEBI" id="CHEBI:15378"/>
        <dbReference type="ChEBI" id="CHEBI:57856"/>
        <dbReference type="ChEBI" id="CHEBI:59789"/>
        <dbReference type="ChEBI" id="CHEBI:156461"/>
        <dbReference type="ChEBI" id="CHEBI:167609"/>
        <dbReference type="EC" id="2.1.1.57"/>
    </reaction>
</comment>
<dbReference type="PROSITE" id="PS50020">
    <property type="entry name" value="WW_DOMAIN_2"/>
    <property type="match status" value="1"/>
</dbReference>
<accession>A0A8B6CYU9</accession>
<dbReference type="OrthoDB" id="10251234at2759"/>
<dbReference type="FunFam" id="3.40.50.12760:FF:000004">
    <property type="entry name" value="FtsJ-like methyltransferase"/>
    <property type="match status" value="1"/>
</dbReference>
<feature type="domain" description="RrmJ-type SAM-dependent 2'-O-MTase" evidence="12">
    <location>
        <begin position="502"/>
        <end position="719"/>
    </location>
</feature>
<organism evidence="13 14">
    <name type="scientific">Mytilus galloprovincialis</name>
    <name type="common">Mediterranean mussel</name>
    <dbReference type="NCBI Taxonomy" id="29158"/>
    <lineage>
        <taxon>Eukaryota</taxon>
        <taxon>Metazoa</taxon>
        <taxon>Spiralia</taxon>
        <taxon>Lophotrochozoa</taxon>
        <taxon>Mollusca</taxon>
        <taxon>Bivalvia</taxon>
        <taxon>Autobranchia</taxon>
        <taxon>Pteriomorphia</taxon>
        <taxon>Mytilida</taxon>
        <taxon>Mytiloidea</taxon>
        <taxon>Mytilidae</taxon>
        <taxon>Mytilinae</taxon>
        <taxon>Mytilus</taxon>
    </lineage>
</organism>
<dbReference type="EMBL" id="UYJE01002493">
    <property type="protein sequence ID" value="VDI11240.1"/>
    <property type="molecule type" value="Genomic_DNA"/>
</dbReference>
<dbReference type="Proteomes" id="UP000596742">
    <property type="component" value="Unassembled WGS sequence"/>
</dbReference>
<dbReference type="PROSITE" id="PS51613">
    <property type="entry name" value="SAM_MT_RRMJ"/>
    <property type="match status" value="1"/>
</dbReference>
<feature type="region of interest" description="Disordered" evidence="9">
    <location>
        <begin position="275"/>
        <end position="311"/>
    </location>
</feature>
<evidence type="ECO:0000256" key="3">
    <source>
        <dbReference type="ARBA" id="ARBA00021136"/>
    </source>
</evidence>
<feature type="domain" description="WW" evidence="10">
    <location>
        <begin position="1029"/>
        <end position="1063"/>
    </location>
</feature>
<feature type="compositionally biased region" description="Basic and acidic residues" evidence="9">
    <location>
        <begin position="276"/>
        <end position="300"/>
    </location>
</feature>
<comment type="subcellular location">
    <subcellularLocation>
        <location evidence="8">Nucleus</location>
    </subcellularLocation>
</comment>
<proteinExistence type="predicted"/>
<dbReference type="GO" id="GO:0032259">
    <property type="term" value="P:methylation"/>
    <property type="evidence" value="ECO:0007669"/>
    <property type="project" value="UniProtKB-KW"/>
</dbReference>
<dbReference type="PANTHER" id="PTHR16121">
    <property type="entry name" value="CAP-SPECIFIC MRNA (NUCLEOSIDE-2'-O-)-METHYLTRANSFERASE 1-RELATED"/>
    <property type="match status" value="1"/>
</dbReference>
<dbReference type="InterPro" id="IPR036691">
    <property type="entry name" value="Endo/exonu/phosph_ase_sf"/>
</dbReference>
<keyword evidence="6 8" id="KW-0949">S-adenosyl-L-methionine</keyword>
<dbReference type="SUPFAM" id="SSF56219">
    <property type="entry name" value="DNase I-like"/>
    <property type="match status" value="1"/>
</dbReference>
<dbReference type="SMART" id="SM00456">
    <property type="entry name" value="WW"/>
    <property type="match status" value="1"/>
</dbReference>
<dbReference type="Gene3D" id="3.40.50.12760">
    <property type="match status" value="1"/>
</dbReference>
<keyword evidence="8" id="KW-0539">Nucleus</keyword>
<keyword evidence="5 8" id="KW-0507">mRNA processing</keyword>
<evidence type="ECO:0000256" key="5">
    <source>
        <dbReference type="ARBA" id="ARBA00022664"/>
    </source>
</evidence>
<keyword evidence="14" id="KW-1185">Reference proteome</keyword>
<dbReference type="GO" id="GO:0006370">
    <property type="term" value="P:7-methylguanosine mRNA capping"/>
    <property type="evidence" value="ECO:0007669"/>
    <property type="project" value="UniProtKB-UniRule"/>
</dbReference>
<protein>
    <recommendedName>
        <fullName evidence="3 8">Cap-specific mRNA (nucleoside-2'-O-)-methyltransferase 1</fullName>
        <ecNumber evidence="2 8">2.1.1.57</ecNumber>
    </recommendedName>
    <alternativeName>
        <fullName evidence="8">Cap1 2'O-ribose methyltransferase 1</fullName>
    </alternativeName>
</protein>
<evidence type="ECO:0000259" key="10">
    <source>
        <dbReference type="PROSITE" id="PS50020"/>
    </source>
</evidence>
<comment type="function">
    <text evidence="1">S-adenosyl-L-methionine-dependent methyltransferase that mediates mRNA cap1 2'-O-ribose methylation to the 5'-cap structure of mRNAs. Methylates the ribose of the first nucleotide of a m(7)GpppG-capped mRNA and small nuclear RNA (snRNA) to produce m(7)GpppRm (cap1). Displays a preference for cap0 transcripts. Cap1 modification is linked to higher levels of translation. May be involved in the interferon response pathway.</text>
</comment>
<evidence type="ECO:0000259" key="12">
    <source>
        <dbReference type="PROSITE" id="PS51613"/>
    </source>
</evidence>
<dbReference type="Gene3D" id="3.60.10.10">
    <property type="entry name" value="Endonuclease/exonuclease/phosphatase"/>
    <property type="match status" value="1"/>
</dbReference>
<evidence type="ECO:0000313" key="14">
    <source>
        <dbReference type="Proteomes" id="UP000596742"/>
    </source>
</evidence>
<reference evidence="13" key="1">
    <citation type="submission" date="2018-11" db="EMBL/GenBank/DDBJ databases">
        <authorList>
            <person name="Alioto T."/>
            <person name="Alioto T."/>
        </authorList>
    </citation>
    <scope>NUCLEOTIDE SEQUENCE</scope>
</reference>
<dbReference type="GO" id="GO:0005634">
    <property type="term" value="C:nucleus"/>
    <property type="evidence" value="ECO:0007669"/>
    <property type="project" value="UniProtKB-SubCell"/>
</dbReference>
<dbReference type="AlphaFoldDB" id="A0A8B6CYU9"/>
<dbReference type="SUPFAM" id="SSF53335">
    <property type="entry name" value="S-adenosyl-L-methionine-dependent methyltransferases"/>
    <property type="match status" value="1"/>
</dbReference>
<dbReference type="Pfam" id="PF01728">
    <property type="entry name" value="FtsJ"/>
    <property type="match status" value="1"/>
</dbReference>
<sequence length="1114" mass="127061">MWINVSSQYTKLDDDVILGSVYIPPENTRYSSSDSFREIENDILEYSSRYKYVCLAGDFNSRTSIDLDHVSSEDNDFDDILIESSIFEENSLHIPDNLTCPTTRENMDKTKNNYGNLLLDLCRYTGVYIVNGRIGDNITGKLTSKNAATVDYFLATPDLLNIISNSDVLHFSNLFSDAHCPLDISININTTTCTCNACNPRTDIQPKKEQVKKWNLAKADEFNEYLDLAKIETIDNALDLLTDDHVNLNNINDTVKNIGDIFVDAAKHTFGTYNPKKPDKRTYNAQKEKSNKPWFDNECRQKRKNTRRTQRLYRLYSDSDSDSDNEKLQVYDGGNGDDIGAGEPAVKKAKTSSQLDGYTDFAKRMMAKMGHQKGSGLGKHGQGIVDIIEASKQRGRRGLGLTLKGLEPADIDWDFEQEKIVQAETVEWIPTCTEEKPSIETLRSWKKIGNKKRTIGDETQFCDEKILQMVLSSKSIFDNLEPEEMRRARTRSNPYETIRGAFFLNRAAMKMANMDAILDFMFTKPLDVDGKPLMNPSELLYFADICAGPGGFSEYVLWRSKAEAKGFGMTLRGPCDFKLEDFFAGPAEMFEPYYGVGGAEGDGDIFNPDNQAAFIQFVKENTDGKGVHFVMADGGFSVEGQENIQEILSKQLYLCQFLVAISILRTGGHFVCKLFDLFTPFSIGLCYLMYRIFNKISIIKPVTSRPANSERYIVCKNLSSDMDTVRQYFHEINLELNKLLVSTSSQDINEIVPYDMLEESEQFFTYMFNSNNTLGKMQIAGLKKIQAFTQNTELYEARQSDTRTECLVKWQVPDKVRTAPSKQPPGNAFLDLIETENTDYITSDIDKLSPTDLHNIKSPFDYRCYVIGNVERKRLYMLGCGRSHVYKWDGRGKWKKLDEDNIHVELPAKTLIEVEFVQELKGEGMGQKRLMTVHALDALFLYGNDVRKLHFTDRMEKLKKFVKSVTKKTRPNLTPIIAPNVYRLEQIGQIFERLEFKRVKGSGQPRLCYFPPERPDERCFLPTGVCIMKTVKGPWTIALSKSANRKYFYNMSSRSSTFEAPPDSVASARECKLNSYRWDFEMGVKIHPNQTFEPDNTKISLTDMLSHIQKIMPH</sequence>
<evidence type="ECO:0000259" key="11">
    <source>
        <dbReference type="PROSITE" id="PS50174"/>
    </source>
</evidence>
<dbReference type="InterPro" id="IPR025816">
    <property type="entry name" value="RrmJ-type_MeTrfase"/>
</dbReference>
<dbReference type="InterPro" id="IPR029063">
    <property type="entry name" value="SAM-dependent_MTases_sf"/>
</dbReference>
<keyword evidence="8" id="KW-0506">mRNA capping</keyword>